<reference evidence="2" key="1">
    <citation type="journal article" date="2015" name="Genome Biol. Evol.">
        <title>Organellar Genomes of White Spruce (Picea glauca): Assembly and Annotation.</title>
        <authorList>
            <person name="Jackman S.D."/>
            <person name="Warren R.L."/>
            <person name="Gibb E.A."/>
            <person name="Vandervalk B.P."/>
            <person name="Mohamadi H."/>
            <person name="Chu J."/>
            <person name="Raymond A."/>
            <person name="Pleasance S."/>
            <person name="Coope R."/>
            <person name="Wildung M.R."/>
            <person name="Ritland C.E."/>
            <person name="Bousquet J."/>
            <person name="Jones S.J."/>
            <person name="Bohlmann J."/>
            <person name="Birol I."/>
        </authorList>
    </citation>
    <scope>NUCLEOTIDE SEQUENCE [LARGE SCALE GENOMIC DNA]</scope>
    <source>
        <tissue evidence="2">Flushing bud</tissue>
    </source>
</reference>
<feature type="compositionally biased region" description="Polar residues" evidence="1">
    <location>
        <begin position="28"/>
        <end position="38"/>
    </location>
</feature>
<gene>
    <name evidence="2" type="ORF">ABT39_MTgene4975</name>
</gene>
<keyword evidence="2" id="KW-0496">Mitochondrion</keyword>
<dbReference type="AlphaFoldDB" id="A0A101LZ22"/>
<feature type="compositionally biased region" description="Basic and acidic residues" evidence="1">
    <location>
        <begin position="42"/>
        <end position="52"/>
    </location>
</feature>
<proteinExistence type="predicted"/>
<sequence length="68" mass="7387">MGMIYRIHGNIHPAQFDFVPSQKGGQGSTSIQKGQPSAISFGERDGSPIRDGFTKMDSSFSLRITLTV</sequence>
<name>A0A101LZ22_PICGL</name>
<dbReference type="EMBL" id="LKAM01000006">
    <property type="protein sequence ID" value="KUM47980.1"/>
    <property type="molecule type" value="Genomic_DNA"/>
</dbReference>
<geneLocation type="mitochondrion" evidence="2"/>
<feature type="region of interest" description="Disordered" evidence="1">
    <location>
        <begin position="21"/>
        <end position="52"/>
    </location>
</feature>
<comment type="caution">
    <text evidence="2">The sequence shown here is derived from an EMBL/GenBank/DDBJ whole genome shotgun (WGS) entry which is preliminary data.</text>
</comment>
<protein>
    <submittedName>
        <fullName evidence="2">Uncharacterized protein</fullName>
    </submittedName>
</protein>
<accession>A0A101LZ22</accession>
<evidence type="ECO:0000313" key="2">
    <source>
        <dbReference type="EMBL" id="KUM47980.1"/>
    </source>
</evidence>
<evidence type="ECO:0000256" key="1">
    <source>
        <dbReference type="SAM" id="MobiDB-lite"/>
    </source>
</evidence>
<organism evidence="2">
    <name type="scientific">Picea glauca</name>
    <name type="common">White spruce</name>
    <name type="synonym">Pinus glauca</name>
    <dbReference type="NCBI Taxonomy" id="3330"/>
    <lineage>
        <taxon>Eukaryota</taxon>
        <taxon>Viridiplantae</taxon>
        <taxon>Streptophyta</taxon>
        <taxon>Embryophyta</taxon>
        <taxon>Tracheophyta</taxon>
        <taxon>Spermatophyta</taxon>
        <taxon>Pinopsida</taxon>
        <taxon>Pinidae</taxon>
        <taxon>Conifers I</taxon>
        <taxon>Pinales</taxon>
        <taxon>Pinaceae</taxon>
        <taxon>Picea</taxon>
    </lineage>
</organism>